<organism evidence="6 7">
    <name type="scientific">Marinibacterium profundimaris</name>
    <dbReference type="NCBI Taxonomy" id="1679460"/>
    <lineage>
        <taxon>Bacteria</taxon>
        <taxon>Pseudomonadati</taxon>
        <taxon>Pseudomonadota</taxon>
        <taxon>Alphaproteobacteria</taxon>
        <taxon>Rhodobacterales</taxon>
        <taxon>Paracoccaceae</taxon>
        <taxon>Marinibacterium</taxon>
    </lineage>
</organism>
<dbReference type="Gene3D" id="3.30.1330.60">
    <property type="entry name" value="OmpA-like domain"/>
    <property type="match status" value="1"/>
</dbReference>
<dbReference type="EMBL" id="AQQR01000032">
    <property type="protein sequence ID" value="OWU67101.1"/>
    <property type="molecule type" value="Genomic_DNA"/>
</dbReference>
<dbReference type="InterPro" id="IPR036737">
    <property type="entry name" value="OmpA-like_sf"/>
</dbReference>
<evidence type="ECO:0000313" key="6">
    <source>
        <dbReference type="EMBL" id="OWU67101.1"/>
    </source>
</evidence>
<dbReference type="PRINTS" id="PR01021">
    <property type="entry name" value="OMPADOMAIN"/>
</dbReference>
<evidence type="ECO:0000256" key="2">
    <source>
        <dbReference type="ARBA" id="ARBA00023136"/>
    </source>
</evidence>
<keyword evidence="3" id="KW-0998">Cell outer membrane</keyword>
<dbReference type="PANTHER" id="PTHR30329">
    <property type="entry name" value="STATOR ELEMENT OF FLAGELLAR MOTOR COMPLEX"/>
    <property type="match status" value="1"/>
</dbReference>
<gene>
    <name evidence="6" type="ORF">ATO3_26760</name>
</gene>
<dbReference type="GO" id="GO:0009279">
    <property type="term" value="C:cell outer membrane"/>
    <property type="evidence" value="ECO:0007669"/>
    <property type="project" value="UniProtKB-SubCell"/>
</dbReference>
<dbReference type="InterPro" id="IPR006664">
    <property type="entry name" value="OMP_bac"/>
</dbReference>
<feature type="domain" description="OmpA-like" evidence="5">
    <location>
        <begin position="7"/>
        <end position="124"/>
    </location>
</feature>
<dbReference type="InterPro" id="IPR050330">
    <property type="entry name" value="Bact_OuterMem_StrucFunc"/>
</dbReference>
<dbReference type="SUPFAM" id="SSF103088">
    <property type="entry name" value="OmpA-like"/>
    <property type="match status" value="1"/>
</dbReference>
<dbReference type="CDD" id="cd07185">
    <property type="entry name" value="OmpA_C-like"/>
    <property type="match status" value="1"/>
</dbReference>
<evidence type="ECO:0000256" key="4">
    <source>
        <dbReference type="PROSITE-ProRule" id="PRU00473"/>
    </source>
</evidence>
<dbReference type="Pfam" id="PF00691">
    <property type="entry name" value="OmpA"/>
    <property type="match status" value="1"/>
</dbReference>
<accession>A0A225NCE7</accession>
<evidence type="ECO:0000256" key="3">
    <source>
        <dbReference type="ARBA" id="ARBA00023237"/>
    </source>
</evidence>
<dbReference type="PROSITE" id="PS51123">
    <property type="entry name" value="OMPA_2"/>
    <property type="match status" value="1"/>
</dbReference>
<sequence>MFSLIVITAAEAQVIGTVNFDFDSSALDAEALAHIAEIAEELKTIDSYKPTAVVGYTDAVGTNGYNLGLGQRRANAVAAELVRLGVQVDRIGQVESRGEADLLISVSTPERANRRVNVTLDQMLAACRSFRQIAITRQSIGEELQGDLRNYLATARTQFSAFRSNGQNTPAFEVAGAAREACEIAVAYDMQAIRKVEYAKRCMCNSARLQVAMGQLAP</sequence>
<comment type="caution">
    <text evidence="6">The sequence shown here is derived from an EMBL/GenBank/DDBJ whole genome shotgun (WGS) entry which is preliminary data.</text>
</comment>
<proteinExistence type="predicted"/>
<keyword evidence="2 4" id="KW-0472">Membrane</keyword>
<dbReference type="InterPro" id="IPR006665">
    <property type="entry name" value="OmpA-like"/>
</dbReference>
<comment type="subcellular location">
    <subcellularLocation>
        <location evidence="1">Cell outer membrane</location>
    </subcellularLocation>
</comment>
<evidence type="ECO:0000259" key="5">
    <source>
        <dbReference type="PROSITE" id="PS51123"/>
    </source>
</evidence>
<dbReference type="Proteomes" id="UP000215377">
    <property type="component" value="Unassembled WGS sequence"/>
</dbReference>
<name>A0A225NCE7_9RHOB</name>
<protein>
    <submittedName>
        <fullName evidence="6">Cell envelope biogenesis protein OmpA</fullName>
    </submittedName>
</protein>
<evidence type="ECO:0000256" key="1">
    <source>
        <dbReference type="ARBA" id="ARBA00004442"/>
    </source>
</evidence>
<reference evidence="6 7" key="1">
    <citation type="submission" date="2013-04" db="EMBL/GenBank/DDBJ databases">
        <title>Oceanicola sp. 22II1-22F33 Genome Sequencing.</title>
        <authorList>
            <person name="Lai Q."/>
            <person name="Li G."/>
            <person name="Shao Z."/>
        </authorList>
    </citation>
    <scope>NUCLEOTIDE SEQUENCE [LARGE SCALE GENOMIC DNA]</scope>
    <source>
        <strain evidence="6 7">22II1-22F33</strain>
    </source>
</reference>
<dbReference type="AlphaFoldDB" id="A0A225NCE7"/>
<keyword evidence="7" id="KW-1185">Reference proteome</keyword>
<evidence type="ECO:0000313" key="7">
    <source>
        <dbReference type="Proteomes" id="UP000215377"/>
    </source>
</evidence>
<dbReference type="PANTHER" id="PTHR30329:SF21">
    <property type="entry name" value="LIPOPROTEIN YIAD-RELATED"/>
    <property type="match status" value="1"/>
</dbReference>